<dbReference type="GO" id="GO:0008413">
    <property type="term" value="F:8-oxo-7,8-dihydroguanosine triphosphate pyrophosphatase activity"/>
    <property type="evidence" value="ECO:0007669"/>
    <property type="project" value="TreeGrafter"/>
</dbReference>
<sequence>MPPSELSALRLHRPPFAAQTPVSGWPPLATVKPWHTEYTLVFVVDRPHSRFLLGHKKRGMGCGLYNGYGGKPEARETMLDCAIRELQACRVSNNHFRSNIILRQEESGLVTNKNDIRLKGLLLTSRPNSSDNAVKCLLRIHIYECTSWSGDPIETEEMAPEWFTQDNLPLERMWPEARKYVPVVLDSILHGASNDLFLARVDYAYLTAESAPTALPPLHGQSVLFEEDAEIASQPMERLSGWYMTFTGADDLLKFNATVGYT</sequence>
<dbReference type="GO" id="GO:0042262">
    <property type="term" value="P:DNA protection"/>
    <property type="evidence" value="ECO:0007669"/>
    <property type="project" value="TreeGrafter"/>
</dbReference>
<evidence type="ECO:0000313" key="6">
    <source>
        <dbReference type="EMBL" id="ODO07791.1"/>
    </source>
</evidence>
<comment type="similarity">
    <text evidence="2">Belongs to the Nudix hydrolase family.</text>
</comment>
<dbReference type="GO" id="GO:0005737">
    <property type="term" value="C:cytoplasm"/>
    <property type="evidence" value="ECO:0007669"/>
    <property type="project" value="TreeGrafter"/>
</dbReference>
<keyword evidence="4" id="KW-0378">Hydrolase</keyword>
<dbReference type="GO" id="GO:0046872">
    <property type="term" value="F:metal ion binding"/>
    <property type="evidence" value="ECO:0007669"/>
    <property type="project" value="UniProtKB-KW"/>
</dbReference>
<evidence type="ECO:0000256" key="1">
    <source>
        <dbReference type="ARBA" id="ARBA00001946"/>
    </source>
</evidence>
<gene>
    <name evidence="6" type="ORF">I350_03370</name>
</gene>
<dbReference type="PANTHER" id="PTHR43758">
    <property type="entry name" value="7,8-DIHYDRO-8-OXOGUANINE TRIPHOSPHATASE"/>
    <property type="match status" value="1"/>
</dbReference>
<protein>
    <recommendedName>
        <fullName evidence="8">Nudix hydrolase domain-containing protein</fullName>
    </recommendedName>
</protein>
<evidence type="ECO:0000313" key="7">
    <source>
        <dbReference type="Proteomes" id="UP000095149"/>
    </source>
</evidence>
<dbReference type="Proteomes" id="UP000095149">
    <property type="component" value="Unassembled WGS sequence"/>
</dbReference>
<comment type="caution">
    <text evidence="6">The sequence shown here is derived from an EMBL/GenBank/DDBJ whole genome shotgun (WGS) entry which is preliminary data.</text>
</comment>
<keyword evidence="3" id="KW-0479">Metal-binding</keyword>
<dbReference type="InterPro" id="IPR015797">
    <property type="entry name" value="NUDIX_hydrolase-like_dom_sf"/>
</dbReference>
<evidence type="ECO:0000256" key="4">
    <source>
        <dbReference type="ARBA" id="ARBA00022801"/>
    </source>
</evidence>
<name>A0A1E3K3Z5_9TREE</name>
<dbReference type="CDD" id="cd03427">
    <property type="entry name" value="NUDIX_MTH1_Nudt1"/>
    <property type="match status" value="1"/>
</dbReference>
<dbReference type="EMBL" id="MEKH01000005">
    <property type="protein sequence ID" value="ODO07791.1"/>
    <property type="molecule type" value="Genomic_DNA"/>
</dbReference>
<dbReference type="SUPFAM" id="SSF55811">
    <property type="entry name" value="Nudix"/>
    <property type="match status" value="1"/>
</dbReference>
<dbReference type="PANTHER" id="PTHR43758:SF2">
    <property type="entry name" value="OXIDIZED PURINE NUCLEOSIDE TRIPHOSPHATE HYDROLASE"/>
    <property type="match status" value="1"/>
</dbReference>
<keyword evidence="5" id="KW-0460">Magnesium</keyword>
<evidence type="ECO:0008006" key="8">
    <source>
        <dbReference type="Google" id="ProtNLM"/>
    </source>
</evidence>
<comment type="cofactor">
    <cofactor evidence="1">
        <name>Mg(2+)</name>
        <dbReference type="ChEBI" id="CHEBI:18420"/>
    </cofactor>
</comment>
<dbReference type="AlphaFoldDB" id="A0A1E3K3Z5"/>
<organism evidence="6 7">
    <name type="scientific">Cryptococcus amylolentus CBS 6273</name>
    <dbReference type="NCBI Taxonomy" id="1296118"/>
    <lineage>
        <taxon>Eukaryota</taxon>
        <taxon>Fungi</taxon>
        <taxon>Dikarya</taxon>
        <taxon>Basidiomycota</taxon>
        <taxon>Agaricomycotina</taxon>
        <taxon>Tremellomycetes</taxon>
        <taxon>Tremellales</taxon>
        <taxon>Cryptococcaceae</taxon>
        <taxon>Cryptococcus</taxon>
    </lineage>
</organism>
<reference evidence="6 7" key="1">
    <citation type="submission" date="2016-06" db="EMBL/GenBank/DDBJ databases">
        <title>Evolution of pathogenesis and genome organization in the Tremellales.</title>
        <authorList>
            <person name="Cuomo C."/>
            <person name="Litvintseva A."/>
            <person name="Heitman J."/>
            <person name="Chen Y."/>
            <person name="Sun S."/>
            <person name="Springer D."/>
            <person name="Dromer F."/>
            <person name="Young S."/>
            <person name="Zeng Q."/>
            <person name="Chapman S."/>
            <person name="Gujja S."/>
            <person name="Saif S."/>
            <person name="Birren B."/>
        </authorList>
    </citation>
    <scope>NUCLEOTIDE SEQUENCE [LARGE SCALE GENOMIC DNA]</scope>
    <source>
        <strain evidence="6 7">CBS 6273</strain>
    </source>
</reference>
<accession>A0A1E3K3Z5</accession>
<proteinExistence type="inferred from homology"/>
<evidence type="ECO:0000256" key="3">
    <source>
        <dbReference type="ARBA" id="ARBA00022723"/>
    </source>
</evidence>
<evidence type="ECO:0000256" key="2">
    <source>
        <dbReference type="ARBA" id="ARBA00005582"/>
    </source>
</evidence>
<evidence type="ECO:0000256" key="5">
    <source>
        <dbReference type="ARBA" id="ARBA00022842"/>
    </source>
</evidence>
<dbReference type="Gene3D" id="3.90.79.10">
    <property type="entry name" value="Nucleoside Triphosphate Pyrophosphohydrolase"/>
    <property type="match status" value="2"/>
</dbReference>
<dbReference type="OrthoDB" id="447842at2759"/>